<gene>
    <name evidence="2" type="ORF">BDY17DRAFT_47117</name>
</gene>
<feature type="compositionally biased region" description="Low complexity" evidence="1">
    <location>
        <begin position="148"/>
        <end position="163"/>
    </location>
</feature>
<dbReference type="EMBL" id="MU001642">
    <property type="protein sequence ID" value="KAF2479004.1"/>
    <property type="molecule type" value="Genomic_DNA"/>
</dbReference>
<sequence length="199" mass="22319">MFTGARLSLDIYKRVRALYLSSSTHSSFALPQPPSLSPRSRSWPSSHSRDRIHLRIPRCTTAPSVTSDHSLSLARRCLRNQLARTKPPRLALTNLARAPAISTPAPTSFKRHTTAIKTRPVRKSPRLRSSIARWRDRTPVRRARGLRARTLSRPTSLSSTSSSSRRKQGGNRGHLKVRASIDGTYRLAKPSMKMGFCNE</sequence>
<feature type="region of interest" description="Disordered" evidence="1">
    <location>
        <begin position="25"/>
        <end position="49"/>
    </location>
</feature>
<reference evidence="2" key="1">
    <citation type="journal article" date="2020" name="Stud. Mycol.">
        <title>101 Dothideomycetes genomes: a test case for predicting lifestyles and emergence of pathogens.</title>
        <authorList>
            <person name="Haridas S."/>
            <person name="Albert R."/>
            <person name="Binder M."/>
            <person name="Bloem J."/>
            <person name="Labutti K."/>
            <person name="Salamov A."/>
            <person name="Andreopoulos B."/>
            <person name="Baker S."/>
            <person name="Barry K."/>
            <person name="Bills G."/>
            <person name="Bluhm B."/>
            <person name="Cannon C."/>
            <person name="Castanera R."/>
            <person name="Culley D."/>
            <person name="Daum C."/>
            <person name="Ezra D."/>
            <person name="Gonzalez J."/>
            <person name="Henrissat B."/>
            <person name="Kuo A."/>
            <person name="Liang C."/>
            <person name="Lipzen A."/>
            <person name="Lutzoni F."/>
            <person name="Magnuson J."/>
            <person name="Mondo S."/>
            <person name="Nolan M."/>
            <person name="Ohm R."/>
            <person name="Pangilinan J."/>
            <person name="Park H.-J."/>
            <person name="Ramirez L."/>
            <person name="Alfaro M."/>
            <person name="Sun H."/>
            <person name="Tritt A."/>
            <person name="Yoshinaga Y."/>
            <person name="Zwiers L.-H."/>
            <person name="Turgeon B."/>
            <person name="Goodwin S."/>
            <person name="Spatafora J."/>
            <person name="Crous P."/>
            <person name="Grigoriev I."/>
        </authorList>
    </citation>
    <scope>NUCLEOTIDE SEQUENCE</scope>
    <source>
        <strain evidence="2">CBS 113389</strain>
    </source>
</reference>
<evidence type="ECO:0000256" key="1">
    <source>
        <dbReference type="SAM" id="MobiDB-lite"/>
    </source>
</evidence>
<dbReference type="Proteomes" id="UP000799767">
    <property type="component" value="Unassembled WGS sequence"/>
</dbReference>
<evidence type="ECO:0000313" key="2">
    <source>
        <dbReference type="EMBL" id="KAF2479004.1"/>
    </source>
</evidence>
<name>A0A6A6PH09_9PEZI</name>
<feature type="compositionally biased region" description="Low complexity" evidence="1">
    <location>
        <begin position="37"/>
        <end position="46"/>
    </location>
</feature>
<keyword evidence="3" id="KW-1185">Reference proteome</keyword>
<dbReference type="RefSeq" id="XP_033585574.1">
    <property type="nucleotide sequence ID" value="XM_033738421.1"/>
</dbReference>
<protein>
    <submittedName>
        <fullName evidence="2">Uncharacterized protein</fullName>
    </submittedName>
</protein>
<dbReference type="GeneID" id="54479423"/>
<evidence type="ECO:0000313" key="3">
    <source>
        <dbReference type="Proteomes" id="UP000799767"/>
    </source>
</evidence>
<feature type="compositionally biased region" description="Basic residues" evidence="1">
    <location>
        <begin position="164"/>
        <end position="177"/>
    </location>
</feature>
<accession>A0A6A6PH09</accession>
<dbReference type="AlphaFoldDB" id="A0A6A6PH09"/>
<organism evidence="2 3">
    <name type="scientific">Neohortaea acidophila</name>
    <dbReference type="NCBI Taxonomy" id="245834"/>
    <lineage>
        <taxon>Eukaryota</taxon>
        <taxon>Fungi</taxon>
        <taxon>Dikarya</taxon>
        <taxon>Ascomycota</taxon>
        <taxon>Pezizomycotina</taxon>
        <taxon>Dothideomycetes</taxon>
        <taxon>Dothideomycetidae</taxon>
        <taxon>Mycosphaerellales</taxon>
        <taxon>Teratosphaeriaceae</taxon>
        <taxon>Neohortaea</taxon>
    </lineage>
</organism>
<feature type="region of interest" description="Disordered" evidence="1">
    <location>
        <begin position="145"/>
        <end position="178"/>
    </location>
</feature>
<proteinExistence type="predicted"/>